<feature type="transmembrane region" description="Helical" evidence="5">
    <location>
        <begin position="38"/>
        <end position="58"/>
    </location>
</feature>
<evidence type="ECO:0000256" key="2">
    <source>
        <dbReference type="ARBA" id="ARBA00022963"/>
    </source>
</evidence>
<evidence type="ECO:0000313" key="7">
    <source>
        <dbReference type="EMBL" id="MBF0635647.1"/>
    </source>
</evidence>
<keyword evidence="5" id="KW-0812">Transmembrane</keyword>
<dbReference type="InterPro" id="IPR050301">
    <property type="entry name" value="NTE"/>
</dbReference>
<dbReference type="InterPro" id="IPR016035">
    <property type="entry name" value="Acyl_Trfase/lysoPLipase"/>
</dbReference>
<keyword evidence="1 4" id="KW-0378">Hydrolase</keyword>
<keyword evidence="3 4" id="KW-0443">Lipid metabolism</keyword>
<dbReference type="PROSITE" id="PS51635">
    <property type="entry name" value="PNPLA"/>
    <property type="match status" value="1"/>
</dbReference>
<feature type="active site" description="Nucleophile" evidence="4">
    <location>
        <position position="47"/>
    </location>
</feature>
<evidence type="ECO:0000313" key="8">
    <source>
        <dbReference type="Proteomes" id="UP000619838"/>
    </source>
</evidence>
<accession>A0ABR9XP31</accession>
<keyword evidence="5" id="KW-1133">Transmembrane helix</keyword>
<feature type="active site" description="Proton acceptor" evidence="4">
    <location>
        <position position="159"/>
    </location>
</feature>
<evidence type="ECO:0000259" key="6">
    <source>
        <dbReference type="PROSITE" id="PS51635"/>
    </source>
</evidence>
<feature type="transmembrane region" description="Helical" evidence="5">
    <location>
        <begin position="12"/>
        <end position="32"/>
    </location>
</feature>
<protein>
    <submittedName>
        <fullName evidence="7">Patatin-like phospholipase family protein</fullName>
    </submittedName>
</protein>
<dbReference type="InterPro" id="IPR002641">
    <property type="entry name" value="PNPLA_dom"/>
</dbReference>
<dbReference type="Proteomes" id="UP000619838">
    <property type="component" value="Unassembled WGS sequence"/>
</dbReference>
<keyword evidence="2 4" id="KW-0442">Lipid degradation</keyword>
<feature type="domain" description="PNPLA" evidence="6">
    <location>
        <begin position="14"/>
        <end position="172"/>
    </location>
</feature>
<evidence type="ECO:0000256" key="4">
    <source>
        <dbReference type="PROSITE-ProRule" id="PRU01161"/>
    </source>
</evidence>
<reference evidence="7 8" key="1">
    <citation type="journal article" date="2020" name="Microorganisms">
        <title>Simultaneous Genome Sequencing of Prosthecochloris ethylica and Desulfuromonas acetoxidans within a Syntrophic Mixture Reveals Unique Pili and Protein Interactions.</title>
        <authorList>
            <person name="Kyndt J.A."/>
            <person name="Van Beeumen J.J."/>
            <person name="Meyer T.E."/>
        </authorList>
    </citation>
    <scope>NUCLEOTIDE SEQUENCE [LARGE SCALE GENOMIC DNA]</scope>
    <source>
        <strain evidence="7 8">N3</strain>
    </source>
</reference>
<dbReference type="PANTHER" id="PTHR14226:SF29">
    <property type="entry name" value="NEUROPATHY TARGET ESTERASE SWS"/>
    <property type="match status" value="1"/>
</dbReference>
<organism evidence="7 8">
    <name type="scientific">Prosthecochloris ethylica</name>
    <dbReference type="NCBI Taxonomy" id="2743976"/>
    <lineage>
        <taxon>Bacteria</taxon>
        <taxon>Pseudomonadati</taxon>
        <taxon>Chlorobiota</taxon>
        <taxon>Chlorobiia</taxon>
        <taxon>Chlorobiales</taxon>
        <taxon>Chlorobiaceae</taxon>
        <taxon>Prosthecochloris</taxon>
    </lineage>
</organism>
<comment type="caution">
    <text evidence="7">The sequence shown here is derived from an EMBL/GenBank/DDBJ whole genome shotgun (WGS) entry which is preliminary data.</text>
</comment>
<feature type="short sequence motif" description="GXSXG" evidence="4">
    <location>
        <begin position="45"/>
        <end position="49"/>
    </location>
</feature>
<dbReference type="CDD" id="cd07205">
    <property type="entry name" value="Pat_PNPLA6_PNPLA7_NTE1_like"/>
    <property type="match status" value="1"/>
</dbReference>
<keyword evidence="5" id="KW-0472">Membrane</keyword>
<evidence type="ECO:0000256" key="3">
    <source>
        <dbReference type="ARBA" id="ARBA00023098"/>
    </source>
</evidence>
<dbReference type="Pfam" id="PF01734">
    <property type="entry name" value="Patatin"/>
    <property type="match status" value="1"/>
</dbReference>
<keyword evidence="8" id="KW-1185">Reference proteome</keyword>
<dbReference type="Gene3D" id="3.40.1090.10">
    <property type="entry name" value="Cytosolic phospholipase A2 catalytic domain"/>
    <property type="match status" value="1"/>
</dbReference>
<dbReference type="PANTHER" id="PTHR14226">
    <property type="entry name" value="NEUROPATHY TARGET ESTERASE/SWISS CHEESE D.MELANOGASTER"/>
    <property type="match status" value="1"/>
</dbReference>
<name>A0ABR9XP31_9CHLB</name>
<dbReference type="RefSeq" id="WP_175186865.1">
    <property type="nucleotide sequence ID" value="NZ_JABVZQ010000002.1"/>
</dbReference>
<dbReference type="EMBL" id="JADGII010000001">
    <property type="protein sequence ID" value="MBF0635647.1"/>
    <property type="molecule type" value="Genomic_DNA"/>
</dbReference>
<comment type="caution">
    <text evidence="4">Lacks conserved residue(s) required for the propagation of feature annotation.</text>
</comment>
<gene>
    <name evidence="7" type="ORF">INT08_00435</name>
</gene>
<evidence type="ECO:0000256" key="5">
    <source>
        <dbReference type="SAM" id="Phobius"/>
    </source>
</evidence>
<proteinExistence type="predicted"/>
<dbReference type="SUPFAM" id="SSF52151">
    <property type="entry name" value="FabD/lysophospholipase-like"/>
    <property type="match status" value="1"/>
</dbReference>
<evidence type="ECO:0000256" key="1">
    <source>
        <dbReference type="ARBA" id="ARBA00022801"/>
    </source>
</evidence>
<sequence>MRVTGEHRDRSVGLALGGGAVLGAAHVGVLRALDECGISVRAVAGTSIGAFIAALHAFGKSWQEIADVARDLDWFDLSGLSLSQYGLLSNKKMGGIIRDLLGRQVIEHAGIALSLVATDIATGGKVVMEQGDVSSAVMASACIPGVFRPVERNGLLLVDGVLVENVPLSPLQQRETLPVVCVDLMGGHEFSRPDNIVGLLLNAFYSALHNTTALQLESADLVITPDIGRFSLVDTSKVPEIIEAGYRSALPVLQDFSVSLMR</sequence>